<gene>
    <name evidence="9" type="ORF">HNP25_000367</name>
</gene>
<organism evidence="9 10">
    <name type="scientific">Arcicella rosea</name>
    <dbReference type="NCBI Taxonomy" id="502909"/>
    <lineage>
        <taxon>Bacteria</taxon>
        <taxon>Pseudomonadati</taxon>
        <taxon>Bacteroidota</taxon>
        <taxon>Cytophagia</taxon>
        <taxon>Cytophagales</taxon>
        <taxon>Flectobacillaceae</taxon>
        <taxon>Arcicella</taxon>
    </lineage>
</organism>
<protein>
    <submittedName>
        <fullName evidence="9">Enoyl-CoA hydratase</fullName>
        <ecNumber evidence="9">4.2.1.17</ecNumber>
    </submittedName>
</protein>
<keyword evidence="5" id="KW-0007">Acetylation</keyword>
<dbReference type="GO" id="GO:0004300">
    <property type="term" value="F:enoyl-CoA hydratase activity"/>
    <property type="evidence" value="ECO:0007669"/>
    <property type="project" value="UniProtKB-EC"/>
</dbReference>
<dbReference type="Gene3D" id="3.90.226.10">
    <property type="entry name" value="2-enoyl-CoA Hydratase, Chain A, domain 1"/>
    <property type="match status" value="1"/>
</dbReference>
<dbReference type="PANTHER" id="PTHR43149:SF1">
    <property type="entry name" value="DELTA(3,5)-DELTA(2,4)-DIENOYL-COA ISOMERASE, MITOCHONDRIAL"/>
    <property type="match status" value="1"/>
</dbReference>
<dbReference type="CDD" id="cd06558">
    <property type="entry name" value="crotonase-like"/>
    <property type="match status" value="1"/>
</dbReference>
<evidence type="ECO:0000256" key="7">
    <source>
        <dbReference type="ARBA" id="ARBA00023140"/>
    </source>
</evidence>
<dbReference type="UniPathway" id="UPA00659"/>
<evidence type="ECO:0000256" key="8">
    <source>
        <dbReference type="ARBA" id="ARBA00023235"/>
    </source>
</evidence>
<name>A0A841EC92_9BACT</name>
<evidence type="ECO:0000256" key="4">
    <source>
        <dbReference type="ARBA" id="ARBA00022832"/>
    </source>
</evidence>
<dbReference type="FunFam" id="1.10.12.10:FF:000004">
    <property type="entry name" value="Delta3,5-delta2,4-dienoyl-CoA isomerase"/>
    <property type="match status" value="1"/>
</dbReference>
<keyword evidence="8" id="KW-0413">Isomerase</keyword>
<accession>A0A841EC92</accession>
<dbReference type="GO" id="GO:0005737">
    <property type="term" value="C:cytoplasm"/>
    <property type="evidence" value="ECO:0007669"/>
    <property type="project" value="UniProtKB-ARBA"/>
</dbReference>
<dbReference type="GO" id="GO:0016853">
    <property type="term" value="F:isomerase activity"/>
    <property type="evidence" value="ECO:0007669"/>
    <property type="project" value="UniProtKB-KW"/>
</dbReference>
<dbReference type="InterPro" id="IPR001753">
    <property type="entry name" value="Enoyl-CoA_hydra/iso"/>
</dbReference>
<dbReference type="PANTHER" id="PTHR43149">
    <property type="entry name" value="ENOYL-COA HYDRATASE"/>
    <property type="match status" value="1"/>
</dbReference>
<dbReference type="GO" id="GO:0006635">
    <property type="term" value="P:fatty acid beta-oxidation"/>
    <property type="evidence" value="ECO:0007669"/>
    <property type="project" value="UniProtKB-UniPathway"/>
</dbReference>
<dbReference type="SUPFAM" id="SSF52096">
    <property type="entry name" value="ClpP/crotonase"/>
    <property type="match status" value="1"/>
</dbReference>
<comment type="similarity">
    <text evidence="3">Belongs to the enoyl-CoA hydratase/isomerase family.</text>
</comment>
<keyword evidence="9" id="KW-0456">Lyase</keyword>
<evidence type="ECO:0000313" key="10">
    <source>
        <dbReference type="Proteomes" id="UP000524404"/>
    </source>
</evidence>
<keyword evidence="4" id="KW-0276">Fatty acid metabolism</keyword>
<evidence type="ECO:0000313" key="9">
    <source>
        <dbReference type="EMBL" id="MBB6001727.1"/>
    </source>
</evidence>
<keyword evidence="6" id="KW-0443">Lipid metabolism</keyword>
<sequence length="268" mass="29564">METLKISIQKHIAHLIINRPDKSNALNQTAWDEILQVFTELDENPEVRVIVLEGGDSKHFCAGIDLSLLMSVTQSQTSCDARQREKIRKDILRLQAPINAIENCSKPVLAAIHGGCIGGGVDLVCACDMRYCTDDTFFTIKEIDMGMVADLGTLQRLPKLIGDGLVREMAYTGRNVDGKEAEKIGMVNRTFVDKATMLTEVMQLAATIAQKSPVAIRGTKHILLHSRDNSVADGLNYMATWNAGMLLSADLQEAFEAKMTKREPKFGN</sequence>
<comment type="subcellular location">
    <subcellularLocation>
        <location evidence="1">Peroxisome</location>
    </subcellularLocation>
</comment>
<dbReference type="EC" id="4.2.1.17" evidence="9"/>
<evidence type="ECO:0000256" key="1">
    <source>
        <dbReference type="ARBA" id="ARBA00004275"/>
    </source>
</evidence>
<proteinExistence type="inferred from homology"/>
<keyword evidence="10" id="KW-1185">Reference proteome</keyword>
<comment type="pathway">
    <text evidence="2">Lipid metabolism; fatty acid beta-oxidation.</text>
</comment>
<evidence type="ECO:0000256" key="2">
    <source>
        <dbReference type="ARBA" id="ARBA00005005"/>
    </source>
</evidence>
<dbReference type="Pfam" id="PF00378">
    <property type="entry name" value="ECH_1"/>
    <property type="match status" value="1"/>
</dbReference>
<comment type="caution">
    <text evidence="9">The sequence shown here is derived from an EMBL/GenBank/DDBJ whole genome shotgun (WGS) entry which is preliminary data.</text>
</comment>
<dbReference type="RefSeq" id="WP_184129363.1">
    <property type="nucleotide sequence ID" value="NZ_JACHKT010000002.1"/>
</dbReference>
<evidence type="ECO:0000256" key="3">
    <source>
        <dbReference type="ARBA" id="ARBA00005254"/>
    </source>
</evidence>
<dbReference type="Proteomes" id="UP000524404">
    <property type="component" value="Unassembled WGS sequence"/>
</dbReference>
<dbReference type="EMBL" id="JACHKT010000002">
    <property type="protein sequence ID" value="MBB6001727.1"/>
    <property type="molecule type" value="Genomic_DNA"/>
</dbReference>
<dbReference type="Gene3D" id="1.10.12.10">
    <property type="entry name" value="Lyase 2-enoyl-coa Hydratase, Chain A, domain 2"/>
    <property type="match status" value="1"/>
</dbReference>
<reference evidence="9 10" key="1">
    <citation type="submission" date="2020-08" db="EMBL/GenBank/DDBJ databases">
        <title>Functional genomics of gut bacteria from endangered species of beetles.</title>
        <authorList>
            <person name="Carlos-Shanley C."/>
        </authorList>
    </citation>
    <scope>NUCLEOTIDE SEQUENCE [LARGE SCALE GENOMIC DNA]</scope>
    <source>
        <strain evidence="9 10">S00070</strain>
    </source>
</reference>
<keyword evidence="7" id="KW-0576">Peroxisome</keyword>
<dbReference type="InterPro" id="IPR045002">
    <property type="entry name" value="Ech1-like"/>
</dbReference>
<dbReference type="FunFam" id="3.90.226.10:FF:000024">
    <property type="entry name" value="Delta3,5-delta2,4-dienoyl-CoA isomerase"/>
    <property type="match status" value="1"/>
</dbReference>
<dbReference type="InterPro" id="IPR029045">
    <property type="entry name" value="ClpP/crotonase-like_dom_sf"/>
</dbReference>
<dbReference type="NCBIfam" id="NF004794">
    <property type="entry name" value="PRK06142.1"/>
    <property type="match status" value="1"/>
</dbReference>
<dbReference type="AlphaFoldDB" id="A0A841EC92"/>
<evidence type="ECO:0000256" key="5">
    <source>
        <dbReference type="ARBA" id="ARBA00022990"/>
    </source>
</evidence>
<evidence type="ECO:0000256" key="6">
    <source>
        <dbReference type="ARBA" id="ARBA00023098"/>
    </source>
</evidence>
<dbReference type="InterPro" id="IPR014748">
    <property type="entry name" value="Enoyl-CoA_hydra_C"/>
</dbReference>